<keyword evidence="7" id="KW-0206">Cytoskeleton</keyword>
<comment type="subcellular location">
    <subcellularLocation>
        <location evidence="1">Cell projection</location>
        <location evidence="1">Cilium</location>
    </subcellularLocation>
    <subcellularLocation>
        <location evidence="2">Cytoplasm</location>
        <location evidence="2">Cytoskeleton</location>
    </subcellularLocation>
</comment>
<proteinExistence type="predicted"/>
<dbReference type="EMBL" id="BDRX01000036">
    <property type="protein sequence ID" value="GBF92886.1"/>
    <property type="molecule type" value="Genomic_DNA"/>
</dbReference>
<keyword evidence="11" id="KW-0969">Cilium</keyword>
<feature type="coiled-coil region" evidence="9">
    <location>
        <begin position="763"/>
        <end position="790"/>
    </location>
</feature>
<organism evidence="11 12">
    <name type="scientific">Raphidocelis subcapitata</name>
    <dbReference type="NCBI Taxonomy" id="307507"/>
    <lineage>
        <taxon>Eukaryota</taxon>
        <taxon>Viridiplantae</taxon>
        <taxon>Chlorophyta</taxon>
        <taxon>core chlorophytes</taxon>
        <taxon>Chlorophyceae</taxon>
        <taxon>CS clade</taxon>
        <taxon>Sphaeropleales</taxon>
        <taxon>Selenastraceae</taxon>
        <taxon>Raphidocelis</taxon>
    </lineage>
</organism>
<dbReference type="InParanoid" id="A0A2V0NZ42"/>
<dbReference type="OrthoDB" id="1935234at2759"/>
<sequence>MQSGSIVAVVASFDDSLVLAAARDGSLLAAPIGLPDAPQQQPGDPPALPPLAAAGTAAAEDLAPGAPSFEEGRQAAVKNALAARAADARRGLAAEFEALRHELADLLAANAARPPSQRLERAVFAIDPGLQQLADCERIAKLDDARARVVWDAEAAARLFHRLRTFFAAELAASSWAVLPLAASGTGVSSSPMLQLPQDVQVELEVAAAEAESDASACSGRSSGLQQTHGAALDECTTRGARHEADLSGQVQADLLASGSSKATLRHEARRQREAQWAALHAARPDPATDAPEDAEAMRVAAATIRDLRLRSAPGYVPEEDQRMTPLRKRRHMLELARAMAQAHSEVGNSISQLRGERGTLLRRLAAIASRLDELDSKLGAQGAGSLGVEPVEMPAEMEQAWDEVTEQQLLQYAARKAADLQQKQHGGLAGLGGFATPGSSASAPQQGDGAAPASAVAMPAPASSAACAHVARLAVRRDELACDLCSSAARQLVRFEELCLLKEFEVRELVLLDRLAAKTAERSELSSRLAELSAQIEAKRAEGETLGAARAAVLAEFEALVEDKEPFVEALTQIFNRRIKRTKRQAGGAGGDGASNGGGSEDSEGDEDDPYGDGDDDSGDDGDYDDGAPEVCPPGCEQALYDRVCELREARLDEEDAAADAGRAADTLRKEREVLSKKGRLMEQSLAAINQDMLEFQREKQARLNCVPVEVALRASQVQVPLSSGAGAGAGAGGASGARASAAADVDSGALEQAVVVPQSCLDRLAARAEELDAERAALQASQRELRRRHTKLVEDKAERDGQLEEQRARCRDVQLLKFGREMDVSLLDTIGVRNHAAEELQAALKQQERVQAQELEDLEAGAVALTHDLLDRTRTNTSALNAVSSLTRGHRSLESEVLSHGPGLFQDQLQTRKAALAERHALVAGVKTRAATLQELSSRIAALRRKDVFV</sequence>
<feature type="compositionally biased region" description="Acidic residues" evidence="10">
    <location>
        <begin position="602"/>
        <end position="629"/>
    </location>
</feature>
<keyword evidence="4" id="KW-0853">WD repeat</keyword>
<keyword evidence="3" id="KW-0963">Cytoplasm</keyword>
<gene>
    <name evidence="11" type="ORF">Rsub_05722</name>
</gene>
<name>A0A2V0NZ42_9CHLO</name>
<evidence type="ECO:0000256" key="6">
    <source>
        <dbReference type="ARBA" id="ARBA00023054"/>
    </source>
</evidence>
<feature type="coiled-coil region" evidence="9">
    <location>
        <begin position="516"/>
        <end position="543"/>
    </location>
</feature>
<protein>
    <submittedName>
        <fullName evidence="11">Cilia-and flagella-associated protein</fullName>
    </submittedName>
</protein>
<accession>A0A2V0NZ42</accession>
<dbReference type="Proteomes" id="UP000247498">
    <property type="component" value="Unassembled WGS sequence"/>
</dbReference>
<keyword evidence="12" id="KW-1185">Reference proteome</keyword>
<evidence type="ECO:0000256" key="3">
    <source>
        <dbReference type="ARBA" id="ARBA00022490"/>
    </source>
</evidence>
<evidence type="ECO:0000256" key="1">
    <source>
        <dbReference type="ARBA" id="ARBA00004138"/>
    </source>
</evidence>
<dbReference type="GO" id="GO:0005929">
    <property type="term" value="C:cilium"/>
    <property type="evidence" value="ECO:0007669"/>
    <property type="project" value="UniProtKB-SubCell"/>
</dbReference>
<keyword evidence="11" id="KW-0282">Flagellum</keyword>
<reference evidence="11 12" key="1">
    <citation type="journal article" date="2018" name="Sci. Rep.">
        <title>Raphidocelis subcapitata (=Pseudokirchneriella subcapitata) provides an insight into genome evolution and environmental adaptations in the Sphaeropleales.</title>
        <authorList>
            <person name="Suzuki S."/>
            <person name="Yamaguchi H."/>
            <person name="Nakajima N."/>
            <person name="Kawachi M."/>
        </authorList>
    </citation>
    <scope>NUCLEOTIDE SEQUENCE [LARGE SCALE GENOMIC DNA]</scope>
    <source>
        <strain evidence="11 12">NIES-35</strain>
    </source>
</reference>
<dbReference type="PANTHER" id="PTHR14885">
    <property type="entry name" value="CILIA- AND FLAGELLA-ASSOCIATED PROTEIN 43-RELATED"/>
    <property type="match status" value="1"/>
</dbReference>
<dbReference type="PANTHER" id="PTHR14885:SF3">
    <property type="entry name" value="CILIA- AND FLAGELLA-ASSOCIATED PROTEIN 44"/>
    <property type="match status" value="1"/>
</dbReference>
<feature type="region of interest" description="Disordered" evidence="10">
    <location>
        <begin position="586"/>
        <end position="636"/>
    </location>
</feature>
<evidence type="ECO:0000256" key="2">
    <source>
        <dbReference type="ARBA" id="ARBA00004245"/>
    </source>
</evidence>
<evidence type="ECO:0000256" key="10">
    <source>
        <dbReference type="SAM" id="MobiDB-lite"/>
    </source>
</evidence>
<comment type="caution">
    <text evidence="11">The sequence shown here is derived from an EMBL/GenBank/DDBJ whole genome shotgun (WGS) entry which is preliminary data.</text>
</comment>
<keyword evidence="6 9" id="KW-0175">Coiled coil</keyword>
<evidence type="ECO:0000256" key="8">
    <source>
        <dbReference type="ARBA" id="ARBA00023273"/>
    </source>
</evidence>
<evidence type="ECO:0000256" key="9">
    <source>
        <dbReference type="SAM" id="Coils"/>
    </source>
</evidence>
<dbReference type="STRING" id="307507.A0A2V0NZ42"/>
<evidence type="ECO:0000313" key="11">
    <source>
        <dbReference type="EMBL" id="GBF92886.1"/>
    </source>
</evidence>
<keyword evidence="8" id="KW-0966">Cell projection</keyword>
<dbReference type="AlphaFoldDB" id="A0A2V0NZ42"/>
<feature type="compositionally biased region" description="Gly residues" evidence="10">
    <location>
        <begin position="588"/>
        <end position="601"/>
    </location>
</feature>
<dbReference type="GO" id="GO:0005856">
    <property type="term" value="C:cytoskeleton"/>
    <property type="evidence" value="ECO:0007669"/>
    <property type="project" value="UniProtKB-SubCell"/>
</dbReference>
<keyword evidence="5" id="KW-0677">Repeat</keyword>
<evidence type="ECO:0000313" key="12">
    <source>
        <dbReference type="Proteomes" id="UP000247498"/>
    </source>
</evidence>
<evidence type="ECO:0000256" key="7">
    <source>
        <dbReference type="ARBA" id="ARBA00023212"/>
    </source>
</evidence>
<evidence type="ECO:0000256" key="5">
    <source>
        <dbReference type="ARBA" id="ARBA00022737"/>
    </source>
</evidence>
<evidence type="ECO:0000256" key="4">
    <source>
        <dbReference type="ARBA" id="ARBA00022574"/>
    </source>
</evidence>